<keyword evidence="5" id="KW-1133">Transmembrane helix</keyword>
<feature type="transmembrane region" description="Helical" evidence="5">
    <location>
        <begin position="366"/>
        <end position="383"/>
    </location>
</feature>
<feature type="transmembrane region" description="Helical" evidence="5">
    <location>
        <begin position="395"/>
        <end position="412"/>
    </location>
</feature>
<feature type="transmembrane region" description="Helical" evidence="5">
    <location>
        <begin position="324"/>
        <end position="346"/>
    </location>
</feature>
<accession>A0A1S2M9L3</accession>
<dbReference type="InterPro" id="IPR004995">
    <property type="entry name" value="Spore_Ger"/>
</dbReference>
<dbReference type="InterPro" id="IPR050768">
    <property type="entry name" value="UPF0353/GerABKA_families"/>
</dbReference>
<dbReference type="GO" id="GO:0009847">
    <property type="term" value="P:spore germination"/>
    <property type="evidence" value="ECO:0007669"/>
    <property type="project" value="UniProtKB-UniRule"/>
</dbReference>
<dbReference type="AlphaFoldDB" id="A0A1S2M9L3"/>
<dbReference type="Pfam" id="PF03323">
    <property type="entry name" value="GerA"/>
    <property type="match status" value="1"/>
</dbReference>
<dbReference type="PIRSF" id="PIRSF005690">
    <property type="entry name" value="GerBA"/>
    <property type="match status" value="1"/>
</dbReference>
<proteinExistence type="inferred from homology"/>
<dbReference type="Proteomes" id="UP000180057">
    <property type="component" value="Unassembled WGS sequence"/>
</dbReference>
<dbReference type="EMBL" id="MLQS01000001">
    <property type="protein sequence ID" value="OIJ21401.1"/>
    <property type="molecule type" value="Genomic_DNA"/>
</dbReference>
<feature type="transmembrane region" description="Helical" evidence="5">
    <location>
        <begin position="453"/>
        <end position="474"/>
    </location>
</feature>
<protein>
    <submittedName>
        <fullName evidence="6">Spore germination protein</fullName>
    </submittedName>
</protein>
<comment type="similarity">
    <text evidence="2 4">Belongs to the GerABKA family.</text>
</comment>
<evidence type="ECO:0000256" key="4">
    <source>
        <dbReference type="PIRNR" id="PIRNR005690"/>
    </source>
</evidence>
<keyword evidence="3 4" id="KW-0472">Membrane</keyword>
<evidence type="ECO:0000313" key="6">
    <source>
        <dbReference type="EMBL" id="OIJ21401.1"/>
    </source>
</evidence>
<evidence type="ECO:0000256" key="1">
    <source>
        <dbReference type="ARBA" id="ARBA00004141"/>
    </source>
</evidence>
<dbReference type="STRING" id="472963.BKP45_01065"/>
<gene>
    <name evidence="6" type="ORF">BKP45_01065</name>
</gene>
<feature type="transmembrane region" description="Helical" evidence="5">
    <location>
        <begin position="418"/>
        <end position="441"/>
    </location>
</feature>
<dbReference type="OrthoDB" id="9772630at2"/>
<dbReference type="GO" id="GO:0005886">
    <property type="term" value="C:plasma membrane"/>
    <property type="evidence" value="ECO:0007669"/>
    <property type="project" value="UniProtKB-SubCell"/>
</dbReference>
<sequence>MNKIKKKKPKSLASLLNKKKVETIEFIEDDYGLETNIVTENLINNINYLKETMGFSNDLVTRELIINHHPFVKGFACYIAGLVDEKLVSEFIIKSLIEEPMEIHSNFKDELLMAIQKNTLTVANVSEANEWNEIIHGLLSGKTILFIEGINQAILGGTQGGEWRSIEEPTSEITIRGPKDGFNESLKTNISLIRRRIKSPHLRPEILQLGTVTQTDVAIVYIEGIANPKLVQEVKDRINRIEIDEVLASLTIEELIQDHSFTPFPTIFNTERPDIVANTLVDGRVVIIVDGTPFVLIAPTSFAQFFKAAEDYYQRYDLSTLIRILRYLAFSAALLGPSIYIALITFHQDLIPTTLVISLAAQREGIPFPAFIEALIMEVMFEVLREAGVRMPRAIGQAVSIVGALVIGQAAVQAGIVSAAMVIVVAGTAICSFTTPAYSLAIAARILRFAMMILAATMGLYGIILGLIIFVAHLCSLRSFGYPYLAPFAPFILEDQKDGLFRFPLWARRKRPRLVSQIRSTRMKQGLKPTLQNKKSEANDNV</sequence>
<comment type="caution">
    <text evidence="6">The sequence shown here is derived from an EMBL/GenBank/DDBJ whole genome shotgun (WGS) entry which is preliminary data.</text>
</comment>
<comment type="subcellular location">
    <subcellularLocation>
        <location evidence="4">Cell membrane</location>
    </subcellularLocation>
    <subcellularLocation>
        <location evidence="1">Membrane</location>
        <topology evidence="1">Multi-pass membrane protein</topology>
    </subcellularLocation>
</comment>
<organism evidence="6 7">
    <name type="scientific">Anaerobacillus alkalidiazotrophicus</name>
    <dbReference type="NCBI Taxonomy" id="472963"/>
    <lineage>
        <taxon>Bacteria</taxon>
        <taxon>Bacillati</taxon>
        <taxon>Bacillota</taxon>
        <taxon>Bacilli</taxon>
        <taxon>Bacillales</taxon>
        <taxon>Bacillaceae</taxon>
        <taxon>Anaerobacillus</taxon>
    </lineage>
</organism>
<reference evidence="6 7" key="1">
    <citation type="submission" date="2016-10" db="EMBL/GenBank/DDBJ databases">
        <title>Draft genome sequences of four alkaliphilic bacteria belonging to the Anaerobacillus genus.</title>
        <authorList>
            <person name="Bassil N.M."/>
            <person name="Lloyd J.R."/>
        </authorList>
    </citation>
    <scope>NUCLEOTIDE SEQUENCE [LARGE SCALE GENOMIC DNA]</scope>
    <source>
        <strain evidence="6 7">DSM 22531</strain>
    </source>
</reference>
<dbReference type="PANTHER" id="PTHR22550:SF5">
    <property type="entry name" value="LEUCINE ZIPPER PROTEIN 4"/>
    <property type="match status" value="1"/>
</dbReference>
<dbReference type="PANTHER" id="PTHR22550">
    <property type="entry name" value="SPORE GERMINATION PROTEIN"/>
    <property type="match status" value="1"/>
</dbReference>
<evidence type="ECO:0000256" key="3">
    <source>
        <dbReference type="ARBA" id="ARBA00023136"/>
    </source>
</evidence>
<keyword evidence="5" id="KW-0812">Transmembrane</keyword>
<name>A0A1S2M9L3_9BACI</name>
<keyword evidence="7" id="KW-1185">Reference proteome</keyword>
<dbReference type="RefSeq" id="WP_071388015.1">
    <property type="nucleotide sequence ID" value="NZ_MLQS01000001.1"/>
</dbReference>
<evidence type="ECO:0000313" key="7">
    <source>
        <dbReference type="Proteomes" id="UP000180057"/>
    </source>
</evidence>
<evidence type="ECO:0000256" key="2">
    <source>
        <dbReference type="ARBA" id="ARBA00005278"/>
    </source>
</evidence>
<evidence type="ECO:0000256" key="5">
    <source>
        <dbReference type="SAM" id="Phobius"/>
    </source>
</evidence>